<dbReference type="Proteomes" id="UP001179121">
    <property type="component" value="Chromosome"/>
</dbReference>
<dbReference type="EMBL" id="OX365700">
    <property type="protein sequence ID" value="CAI4031858.1"/>
    <property type="molecule type" value="Genomic_DNA"/>
</dbReference>
<dbReference type="PANTHER" id="PTHR30373">
    <property type="entry name" value="UPF0603 PROTEIN YGCG"/>
    <property type="match status" value="1"/>
</dbReference>
<keyword evidence="1" id="KW-0472">Membrane</keyword>
<evidence type="ECO:0000313" key="4">
    <source>
        <dbReference type="Proteomes" id="UP001179121"/>
    </source>
</evidence>
<reference evidence="3" key="1">
    <citation type="submission" date="2022-10" db="EMBL/GenBank/DDBJ databases">
        <authorList>
            <person name="Koch H."/>
        </authorList>
    </citation>
    <scope>NUCLEOTIDE SEQUENCE</scope>
    <source>
        <strain evidence="3">DNF</strain>
    </source>
</reference>
<dbReference type="Pfam" id="PF04536">
    <property type="entry name" value="TPM_phosphatase"/>
    <property type="match status" value="1"/>
</dbReference>
<dbReference type="RefSeq" id="WP_289268618.1">
    <property type="nucleotide sequence ID" value="NZ_OX365700.1"/>
</dbReference>
<keyword evidence="1" id="KW-0812">Transmembrane</keyword>
<feature type="domain" description="TPM" evidence="2">
    <location>
        <begin position="38"/>
        <end position="161"/>
    </location>
</feature>
<dbReference type="KEGG" id="nti:DNFV4_02279"/>
<keyword evidence="4" id="KW-1185">Reference proteome</keyword>
<dbReference type="PANTHER" id="PTHR30373:SF2">
    <property type="entry name" value="UPF0603 PROTEIN YGCG"/>
    <property type="match status" value="1"/>
</dbReference>
<keyword evidence="1" id="KW-1133">Transmembrane helix</keyword>
<dbReference type="AlphaFoldDB" id="A0AA86MZC3"/>
<evidence type="ECO:0000256" key="1">
    <source>
        <dbReference type="SAM" id="Phobius"/>
    </source>
</evidence>
<accession>A0AA86MZC3</accession>
<protein>
    <submittedName>
        <fullName evidence="3">TPM_phosphatase domain-containing protein</fullName>
    </submittedName>
</protein>
<sequence length="241" mass="26080">MPLLFHLLLTLLLWIGSCALAWAVPAERPRLPEPLGYVSDHAQTLDADWKARIRSVCQDLERKTGVEMVVVTVPTVKPFASAQLYAEALYQQWKIGSASEEHGALILLAVAEHQAAITVGKRMVPIFTPEVVAKVGSEYMDQALRMGHFGEGLYRTVVGLAANAQNVRVGPPPRSHMKGLGFLISLLTVVAAVLVLWWISRPDLRHPYGKIRRGEYWGSGQGGFGGNFGGLGGTMGGDGLG</sequence>
<dbReference type="Gene3D" id="3.10.310.50">
    <property type="match status" value="1"/>
</dbReference>
<name>A0AA86MZC3_9BACT</name>
<gene>
    <name evidence="3" type="ORF">DNFV4_02279</name>
</gene>
<organism evidence="3 4">
    <name type="scientific">Nitrospira tepida</name>
    <dbReference type="NCBI Taxonomy" id="2973512"/>
    <lineage>
        <taxon>Bacteria</taxon>
        <taxon>Pseudomonadati</taxon>
        <taxon>Nitrospirota</taxon>
        <taxon>Nitrospiria</taxon>
        <taxon>Nitrospirales</taxon>
        <taxon>Nitrospiraceae</taxon>
        <taxon>Nitrospira</taxon>
    </lineage>
</organism>
<proteinExistence type="predicted"/>
<dbReference type="InterPro" id="IPR007621">
    <property type="entry name" value="TPM_dom"/>
</dbReference>
<evidence type="ECO:0000259" key="2">
    <source>
        <dbReference type="Pfam" id="PF04536"/>
    </source>
</evidence>
<evidence type="ECO:0000313" key="3">
    <source>
        <dbReference type="EMBL" id="CAI4031858.1"/>
    </source>
</evidence>
<feature type="transmembrane region" description="Helical" evidence="1">
    <location>
        <begin position="180"/>
        <end position="200"/>
    </location>
</feature>